<evidence type="ECO:0008006" key="4">
    <source>
        <dbReference type="Google" id="ProtNLM"/>
    </source>
</evidence>
<evidence type="ECO:0000313" key="2">
    <source>
        <dbReference type="EMBL" id="MFM9615484.1"/>
    </source>
</evidence>
<evidence type="ECO:0000256" key="1">
    <source>
        <dbReference type="SAM" id="MobiDB-lite"/>
    </source>
</evidence>
<dbReference type="EMBL" id="JBJVNI010000035">
    <property type="protein sequence ID" value="MFM9615484.1"/>
    <property type="molecule type" value="Genomic_DNA"/>
</dbReference>
<comment type="caution">
    <text evidence="2">The sequence shown here is derived from an EMBL/GenBank/DDBJ whole genome shotgun (WGS) entry which is preliminary data.</text>
</comment>
<dbReference type="RefSeq" id="WP_409123430.1">
    <property type="nucleotide sequence ID" value="NZ_JBJVNI010000035.1"/>
</dbReference>
<name>A0ABW9I7R0_9ACTN</name>
<feature type="compositionally biased region" description="Basic and acidic residues" evidence="1">
    <location>
        <begin position="796"/>
        <end position="810"/>
    </location>
</feature>
<organism evidence="2 3">
    <name type="scientific">Streptomyces niveiscabiei</name>
    <dbReference type="NCBI Taxonomy" id="164115"/>
    <lineage>
        <taxon>Bacteria</taxon>
        <taxon>Bacillati</taxon>
        <taxon>Actinomycetota</taxon>
        <taxon>Actinomycetes</taxon>
        <taxon>Kitasatosporales</taxon>
        <taxon>Streptomycetaceae</taxon>
        <taxon>Streptomyces</taxon>
    </lineage>
</organism>
<feature type="region of interest" description="Disordered" evidence="1">
    <location>
        <begin position="791"/>
        <end position="821"/>
    </location>
</feature>
<keyword evidence="3" id="KW-1185">Reference proteome</keyword>
<sequence>MNSFVRDSRAEAPSYLCWYADAPVGKTLLLADYVSRRPPAGTDILTFFVSADHGTNTRPEFEREIAHQIDDFLGAQGSPVPGNVREWRERFAEAAAKSAGLGRRLLLVIDGLDDDVAWAGAGAENAPSIAALLPARPPSGMRVIVSLRRWGRFPDDLPPVRHPLRRRRHLRILPPVAGVRLIREPAPGTTELGERTAGLLAVAGGGLRAADLAELTGLPVDHFDRLVHGPAGRALVADDPVSRTYALADLSLARAVREALGEEGVLRYTRQLLAWSQRYRAAGWPDGTPPYPLEHQLRLLADAGERAAYVVDLPRLRRLAHTAGPDAALAQLDDFETEVGGPKGADPEELSSAALATLVPLSAVRCLLRRQPYEVPDGGASLLVRLGYAERARGLARSAPTAIARAVHLAEVAVELAYAGRDEPEVAAVVGESAESLVSDHAQEGFPGNLRDPESRTRLLTAARTLATLNGPDVARPLLRAVLQDPAAGTETLVEAARMLDRERDRDMVETLRDRAEALSEGGMRARAAAVDLWGALARAVPSLGPDAGNRIEAVCEGIDDTDGPASVDVLASAASALAALPAKRPRAARELMRRALASTSSTIEALKNPASLSTGSLSEEDRAHLRRELAGTLARLAKSVADTGLMKADLDDMRQLVETLPEGLRIGTLGEPLVERAQWVMETTEDDRKRRDSAADTAAEETRRAKRRSKDAERYSRAMERKRHAEAKAGRAAPCEPDDARRAAKAGRGSAASRLHMHRRSAGLPSPGDGPRVDDPASLLLLEAEAQLAAGNASRSRELVETALRERPATRPATSWGASPLPGDWTVDLCQAMGTAGLSDEAGALAHSALDPHDRARHLAALSLGCSLAGHDGPAARHARAAADLVPDDAAPELANAVAQAVAHTGDEYLASALVKGRTSARRQALTAVAAGLVRHCPEGAARVAMPLIEALARRIDARMQGNLPSLLPELAALLLAFRDPRRPGPLLTDALHRTALHMTAPSLPQPTPSMAVLALLERLGCLPDEAAEAAASRIDRWRRSLRPGQGSPSELALLAAVEGDISAVWRHADAASTPETRRAALCAAAAHLARARLSLATDTHTEDRTVRTCLALARACGGSSRPGEDTARRIALGLSRSDAWTHTIPLLPQLAPEALGHLGAIAVDAVSACWTCRFDQATEGP</sequence>
<protein>
    <recommendedName>
        <fullName evidence="4">NACHT domain-containing protein</fullName>
    </recommendedName>
</protein>
<reference evidence="2 3" key="1">
    <citation type="submission" date="2024-12" db="EMBL/GenBank/DDBJ databases">
        <title>Forecasting of Potato common scab and diversities of Pathogenic streptomyces spp. in china.</title>
        <authorList>
            <person name="Handique U."/>
            <person name="Wu J."/>
        </authorList>
    </citation>
    <scope>NUCLEOTIDE SEQUENCE [LARGE SCALE GENOMIC DNA]</scope>
    <source>
        <strain evidence="2 3">ZRIMU1530</strain>
    </source>
</reference>
<accession>A0ABW9I7R0</accession>
<evidence type="ECO:0000313" key="3">
    <source>
        <dbReference type="Proteomes" id="UP001631957"/>
    </source>
</evidence>
<feature type="region of interest" description="Disordered" evidence="1">
    <location>
        <begin position="685"/>
        <end position="776"/>
    </location>
</feature>
<dbReference type="Proteomes" id="UP001631957">
    <property type="component" value="Unassembled WGS sequence"/>
</dbReference>
<feature type="compositionally biased region" description="Basic and acidic residues" evidence="1">
    <location>
        <begin position="711"/>
        <end position="720"/>
    </location>
</feature>
<gene>
    <name evidence="2" type="ORF">ACKI18_43210</name>
</gene>
<proteinExistence type="predicted"/>